<evidence type="ECO:0000259" key="1">
    <source>
        <dbReference type="Pfam" id="PF13472"/>
    </source>
</evidence>
<dbReference type="OrthoDB" id="2513075at2"/>
<dbReference type="Proteomes" id="UP000184278">
    <property type="component" value="Unassembled WGS sequence"/>
</dbReference>
<gene>
    <name evidence="2" type="ORF">SAMN02745229_03210</name>
</gene>
<dbReference type="GO" id="GO:0004622">
    <property type="term" value="F:phosphatidylcholine lysophospholipase activity"/>
    <property type="evidence" value="ECO:0007669"/>
    <property type="project" value="TreeGrafter"/>
</dbReference>
<dbReference type="SUPFAM" id="SSF52266">
    <property type="entry name" value="SGNH hydrolase"/>
    <property type="match status" value="1"/>
</dbReference>
<dbReference type="Pfam" id="PF13472">
    <property type="entry name" value="Lipase_GDSL_2"/>
    <property type="match status" value="1"/>
</dbReference>
<keyword evidence="3" id="KW-1185">Reference proteome</keyword>
<feature type="domain" description="SGNH hydrolase-type esterase" evidence="1">
    <location>
        <begin position="44"/>
        <end position="193"/>
    </location>
</feature>
<name>A0A1M6BT18_BUTFI</name>
<dbReference type="Gene3D" id="3.40.50.1110">
    <property type="entry name" value="SGNH hydrolase"/>
    <property type="match status" value="1"/>
</dbReference>
<evidence type="ECO:0000313" key="2">
    <source>
        <dbReference type="EMBL" id="SHI51905.1"/>
    </source>
</evidence>
<protein>
    <submittedName>
        <fullName evidence="2">Lysophospholipase L1</fullName>
    </submittedName>
</protein>
<dbReference type="AlphaFoldDB" id="A0A1M6BT18"/>
<dbReference type="GeneID" id="89511722"/>
<dbReference type="EMBL" id="FQXK01000032">
    <property type="protein sequence ID" value="SHI51905.1"/>
    <property type="molecule type" value="Genomic_DNA"/>
</dbReference>
<proteinExistence type="predicted"/>
<evidence type="ECO:0000313" key="3">
    <source>
        <dbReference type="Proteomes" id="UP000184278"/>
    </source>
</evidence>
<organism evidence="2 3">
    <name type="scientific">Butyrivibrio fibrisolvens DSM 3071</name>
    <dbReference type="NCBI Taxonomy" id="1121131"/>
    <lineage>
        <taxon>Bacteria</taxon>
        <taxon>Bacillati</taxon>
        <taxon>Bacillota</taxon>
        <taxon>Clostridia</taxon>
        <taxon>Lachnospirales</taxon>
        <taxon>Lachnospiraceae</taxon>
        <taxon>Butyrivibrio</taxon>
    </lineage>
</organism>
<dbReference type="InterPro" id="IPR013830">
    <property type="entry name" value="SGNH_hydro"/>
</dbReference>
<sequence>MNIYAVTRYRYLNKNAVKGETLFVGSSLMEHFPINEILMSRGLSKVIYNRGISGYTIPELLESMDEQIFDLKPSVIFINIGTNDISRQEETSEIFEADYRKILIQIKDRLPETKVFMMAFYPVNQKVADKVTAWPEAPLAAKLRLERLDKANGIVEKLATEFGYRYINVNEGLFGENGQMLEKYTTDGIHMWPCAYELIFDNMKKYIF</sequence>
<dbReference type="STRING" id="1121131.SAMN02745229_03210"/>
<dbReference type="RefSeq" id="WP_073389252.1">
    <property type="nucleotide sequence ID" value="NZ_FQXK01000032.1"/>
</dbReference>
<dbReference type="PANTHER" id="PTHR30383:SF5">
    <property type="entry name" value="SGNH HYDROLASE-TYPE ESTERASE DOMAIN-CONTAINING PROTEIN"/>
    <property type="match status" value="1"/>
</dbReference>
<dbReference type="InterPro" id="IPR036514">
    <property type="entry name" value="SGNH_hydro_sf"/>
</dbReference>
<dbReference type="InterPro" id="IPR051532">
    <property type="entry name" value="Ester_Hydrolysis_Enzymes"/>
</dbReference>
<dbReference type="PANTHER" id="PTHR30383">
    <property type="entry name" value="THIOESTERASE 1/PROTEASE 1/LYSOPHOSPHOLIPASE L1"/>
    <property type="match status" value="1"/>
</dbReference>
<accession>A0A1M6BT18</accession>
<reference evidence="3" key="1">
    <citation type="submission" date="2016-11" db="EMBL/GenBank/DDBJ databases">
        <authorList>
            <person name="Varghese N."/>
            <person name="Submissions S."/>
        </authorList>
    </citation>
    <scope>NUCLEOTIDE SEQUENCE [LARGE SCALE GENOMIC DNA]</scope>
    <source>
        <strain evidence="3">DSM 3071</strain>
    </source>
</reference>